<evidence type="ECO:0000256" key="2">
    <source>
        <dbReference type="ARBA" id="ARBA00022574"/>
    </source>
</evidence>
<reference evidence="6" key="1">
    <citation type="journal article" date="2020" name="Nat. Commun.">
        <title>Genome sequence of the cluster root forming white lupin.</title>
        <authorList>
            <person name="Hufnagel B."/>
            <person name="Marques A."/>
            <person name="Soriano A."/>
            <person name="Marques L."/>
            <person name="Divol F."/>
            <person name="Doumas P."/>
            <person name="Sallet E."/>
            <person name="Mancinotti D."/>
            <person name="Carrere S."/>
            <person name="Marande W."/>
            <person name="Arribat S."/>
            <person name="Keller J."/>
            <person name="Huneau C."/>
            <person name="Blein T."/>
            <person name="Aime D."/>
            <person name="Laguerre M."/>
            <person name="Taylor J."/>
            <person name="Schubert V."/>
            <person name="Nelson M."/>
            <person name="Geu-Flores F."/>
            <person name="Crespi M."/>
            <person name="Gallardo-Guerrero K."/>
            <person name="Delaux P.-M."/>
            <person name="Salse J."/>
            <person name="Berges H."/>
            <person name="Guyot R."/>
            <person name="Gouzy J."/>
            <person name="Peret B."/>
        </authorList>
    </citation>
    <scope>NUCLEOTIDE SEQUENCE [LARGE SCALE GENOMIC DNA]</scope>
    <source>
        <strain evidence="6">cv. Amiga</strain>
    </source>
</reference>
<protein>
    <submittedName>
        <fullName evidence="5">Putative transcription factor WD40-like family</fullName>
    </submittedName>
</protein>
<gene>
    <name evidence="5" type="ORF">Lalb_Chr06g0163391</name>
</gene>
<evidence type="ECO:0000256" key="3">
    <source>
        <dbReference type="ARBA" id="ARBA00022737"/>
    </source>
</evidence>
<dbReference type="AlphaFoldDB" id="A0A6A4QD39"/>
<dbReference type="SUPFAM" id="SSF50978">
    <property type="entry name" value="WD40 repeat-like"/>
    <property type="match status" value="1"/>
</dbReference>
<comment type="caution">
    <text evidence="5">The sequence shown here is derived from an EMBL/GenBank/DDBJ whole genome shotgun (WGS) entry which is preliminary data.</text>
</comment>
<dbReference type="SMART" id="SM00320">
    <property type="entry name" value="WD40"/>
    <property type="match status" value="2"/>
</dbReference>
<evidence type="ECO:0000313" key="5">
    <source>
        <dbReference type="EMBL" id="KAE9611523.1"/>
    </source>
</evidence>
<dbReference type="PANTHER" id="PTHR11227">
    <property type="entry name" value="WD-REPEAT PROTEIN INTERACTING WITH PHOSPHOINOSIDES WIPI -RELATED"/>
    <property type="match status" value="1"/>
</dbReference>
<comment type="subcellular location">
    <subcellularLocation>
        <location evidence="1">Preautophagosomal structure membrane</location>
        <topology evidence="1">Peripheral membrane protein</topology>
    </subcellularLocation>
</comment>
<proteinExistence type="inferred from homology"/>
<organism evidence="5 6">
    <name type="scientific">Lupinus albus</name>
    <name type="common">White lupine</name>
    <name type="synonym">Lupinus termis</name>
    <dbReference type="NCBI Taxonomy" id="3870"/>
    <lineage>
        <taxon>Eukaryota</taxon>
        <taxon>Viridiplantae</taxon>
        <taxon>Streptophyta</taxon>
        <taxon>Embryophyta</taxon>
        <taxon>Tracheophyta</taxon>
        <taxon>Spermatophyta</taxon>
        <taxon>Magnoliopsida</taxon>
        <taxon>eudicotyledons</taxon>
        <taxon>Gunneridae</taxon>
        <taxon>Pentapetalae</taxon>
        <taxon>rosids</taxon>
        <taxon>fabids</taxon>
        <taxon>Fabales</taxon>
        <taxon>Fabaceae</taxon>
        <taxon>Papilionoideae</taxon>
        <taxon>50 kb inversion clade</taxon>
        <taxon>genistoids sensu lato</taxon>
        <taxon>core genistoids</taxon>
        <taxon>Genisteae</taxon>
        <taxon>Lupinus</taxon>
    </lineage>
</organism>
<evidence type="ECO:0000256" key="1">
    <source>
        <dbReference type="ARBA" id="ARBA00004623"/>
    </source>
</evidence>
<dbReference type="GO" id="GO:0034045">
    <property type="term" value="C:phagophore assembly site membrane"/>
    <property type="evidence" value="ECO:0007669"/>
    <property type="project" value="UniProtKB-SubCell"/>
</dbReference>
<dbReference type="EMBL" id="WOCE01000006">
    <property type="protein sequence ID" value="KAE9611523.1"/>
    <property type="molecule type" value="Genomic_DNA"/>
</dbReference>
<dbReference type="OrthoDB" id="1667587at2759"/>
<name>A0A6A4QD39_LUPAL</name>
<accession>A0A6A4QD39</accession>
<dbReference type="InterPro" id="IPR015943">
    <property type="entry name" value="WD40/YVTN_repeat-like_dom_sf"/>
</dbReference>
<dbReference type="InterPro" id="IPR001680">
    <property type="entry name" value="WD40_rpt"/>
</dbReference>
<keyword evidence="2" id="KW-0853">WD repeat</keyword>
<comment type="similarity">
    <text evidence="4">Belongs to the WD repeat PROPPIN family.</text>
</comment>
<evidence type="ECO:0000256" key="4">
    <source>
        <dbReference type="ARBA" id="ARBA00025740"/>
    </source>
</evidence>
<keyword evidence="6" id="KW-1185">Reference proteome</keyword>
<dbReference type="Pfam" id="PF21032">
    <property type="entry name" value="PROPPIN"/>
    <property type="match status" value="1"/>
</dbReference>
<sequence>MSQTPRDPLSLLQLSFNQDHSCFSATTSYGFHVYNTNPFHQLFRRNFPASALSSADMLHQSNIIALVGSGSHPHFPLNKVLLWDDQQGKCIGELSFRSTVRGVKLRRDRIIVALEMKVFVYNLVDFKFLLKLETLANPKGICAVSQASDSIVIACPGLHKGQVRLEHCALKKTSFMTAHDSGIACLALTLDGKFLATASTKGTLIRVFDTANATLLQEVRRGSNAAQIYSLTFDCNAQWLAVSSDKGTVHVFSLKINSAILEHENSRSSSNSDSTSTLSRASLSFTKFKGVLPKYLKSEWSVAQFHIHEASRYIVAFGHQKNTVIIIGLNGSFYRCEFDPMHGGEMTQLEHHNLLKSKQPSEKIC</sequence>
<evidence type="ECO:0000313" key="6">
    <source>
        <dbReference type="Proteomes" id="UP000447434"/>
    </source>
</evidence>
<dbReference type="InterPro" id="IPR048720">
    <property type="entry name" value="PROPPIN"/>
</dbReference>
<dbReference type="Proteomes" id="UP000447434">
    <property type="component" value="Chromosome 6"/>
</dbReference>
<dbReference type="Gene3D" id="2.130.10.10">
    <property type="entry name" value="YVTN repeat-like/Quinoprotein amine dehydrogenase"/>
    <property type="match status" value="1"/>
</dbReference>
<keyword evidence="3" id="KW-0677">Repeat</keyword>
<dbReference type="InterPro" id="IPR036322">
    <property type="entry name" value="WD40_repeat_dom_sf"/>
</dbReference>